<gene>
    <name evidence="3" type="ORF">DV520_01400</name>
</gene>
<feature type="transmembrane region" description="Helical" evidence="1">
    <location>
        <begin position="42"/>
        <end position="65"/>
    </location>
</feature>
<feature type="transmembrane region" description="Helical" evidence="1">
    <location>
        <begin position="77"/>
        <end position="96"/>
    </location>
</feature>
<evidence type="ECO:0000259" key="2">
    <source>
        <dbReference type="Pfam" id="PF07670"/>
    </source>
</evidence>
<dbReference type="EMBL" id="QQRQ01000001">
    <property type="protein sequence ID" value="RFT07869.1"/>
    <property type="molecule type" value="Genomic_DNA"/>
</dbReference>
<keyword evidence="1" id="KW-0472">Membrane</keyword>
<name>A0A3E2B777_9FIRM</name>
<dbReference type="Pfam" id="PF07670">
    <property type="entry name" value="Gate"/>
    <property type="match status" value="1"/>
</dbReference>
<keyword evidence="1" id="KW-1133">Transmembrane helix</keyword>
<dbReference type="Proteomes" id="UP000260649">
    <property type="component" value="Unassembled WGS sequence"/>
</dbReference>
<accession>A0A3E2B777</accession>
<dbReference type="GeneID" id="97994390"/>
<evidence type="ECO:0000313" key="3">
    <source>
        <dbReference type="EMBL" id="RFT07869.1"/>
    </source>
</evidence>
<proteinExistence type="predicted"/>
<evidence type="ECO:0000313" key="4">
    <source>
        <dbReference type="Proteomes" id="UP000260649"/>
    </source>
</evidence>
<feature type="transmembrane region" description="Helical" evidence="1">
    <location>
        <begin position="310"/>
        <end position="333"/>
    </location>
</feature>
<dbReference type="AlphaFoldDB" id="A0A3E2B777"/>
<dbReference type="OrthoDB" id="1645614at2"/>
<evidence type="ECO:0000256" key="1">
    <source>
        <dbReference type="SAM" id="Phobius"/>
    </source>
</evidence>
<dbReference type="InterPro" id="IPR011642">
    <property type="entry name" value="Gate_dom"/>
</dbReference>
<organism evidence="3 4">
    <name type="scientific">Evtepia gabavorous</name>
    <dbReference type="NCBI Taxonomy" id="2211183"/>
    <lineage>
        <taxon>Bacteria</taxon>
        <taxon>Bacillati</taxon>
        <taxon>Bacillota</taxon>
        <taxon>Clostridia</taxon>
        <taxon>Eubacteriales</taxon>
        <taxon>Evtepia</taxon>
    </lineage>
</organism>
<feature type="transmembrane region" description="Helical" evidence="1">
    <location>
        <begin position="345"/>
        <end position="364"/>
    </location>
</feature>
<feature type="domain" description="Nucleoside transporter/FeoB GTPase Gate" evidence="2">
    <location>
        <begin position="43"/>
        <end position="142"/>
    </location>
</feature>
<keyword evidence="4" id="KW-1185">Reference proteome</keyword>
<protein>
    <submittedName>
        <fullName evidence="3">Sporulation protein</fullName>
    </submittedName>
</protein>
<keyword evidence="1" id="KW-0812">Transmembrane</keyword>
<sequence>MRKHGRAMIEGAGLLLVGLLLFLFPEESVAAAREGISLCVDVLIPSLFPFFVLSSLLISTGLAGLCARPLESFMRPLFGVGGAGAAALSLGLIGGYPVGARTVAQLVQRRECSQTEARRLSLFCNNCGPAFFIGAAGVGVFGAKEAGFLLLGANLTAAVLLGILFHVFGKETAQEETRKRERPAHSPLTTEFPQCVRNAFSSTLGVCAYVILFSVLTRLADCSGLLPFLVNVLSSLLPGENAPVLCRSFCVGLMELSTGTAAIRDGVSSPLSLPLAAFILGWGGLSVHCQSLPFWREAGVPSGPYLRAKFLHGLLSAGITALATLLFPLSLPAMAPVTPLAAPSLLGQEVLALWGMAGIYFFFFDQKRVEKSKSTRYNKRIP</sequence>
<comment type="caution">
    <text evidence="3">The sequence shown here is derived from an EMBL/GenBank/DDBJ whole genome shotgun (WGS) entry which is preliminary data.</text>
</comment>
<feature type="transmembrane region" description="Helical" evidence="1">
    <location>
        <begin position="148"/>
        <end position="169"/>
    </location>
</feature>
<dbReference type="RefSeq" id="WP_117141576.1">
    <property type="nucleotide sequence ID" value="NZ_CAKXKJ010000002.1"/>
</dbReference>
<reference evidence="3 4" key="1">
    <citation type="submission" date="2018-07" db="EMBL/GenBank/DDBJ databases">
        <title>GABA Modulating Bacteria of the Human Gut Microbiota.</title>
        <authorList>
            <person name="Strandwitz P."/>
            <person name="Kim K.H."/>
            <person name="Terekhova D."/>
            <person name="Liu J.K."/>
            <person name="Sharma A."/>
            <person name="Levering J."/>
            <person name="Mcdonald D."/>
            <person name="Dietrich D."/>
            <person name="Ramadhar T.R."/>
            <person name="Lekbua A."/>
            <person name="Mroue N."/>
            <person name="Liston C."/>
            <person name="Stewart E.J."/>
            <person name="Dubin M.J."/>
            <person name="Zengler K."/>
            <person name="Knight R."/>
            <person name="Gilbert J.A."/>
            <person name="Clardy J."/>
            <person name="Lewis K."/>
        </authorList>
    </citation>
    <scope>NUCLEOTIDE SEQUENCE [LARGE SCALE GENOMIC DNA]</scope>
    <source>
        <strain evidence="3 4">KLE1738</strain>
    </source>
</reference>